<protein>
    <recommendedName>
        <fullName evidence="3">Reverse transcriptase domain-containing protein</fullName>
    </recommendedName>
</protein>
<comment type="caution">
    <text evidence="1">The sequence shown here is derived from an EMBL/GenBank/DDBJ whole genome shotgun (WGS) entry which is preliminary data.</text>
</comment>
<proteinExistence type="predicted"/>
<keyword evidence="2" id="KW-1185">Reference proteome</keyword>
<reference evidence="1 2" key="1">
    <citation type="submission" date="2022-12" db="EMBL/GenBank/DDBJ databases">
        <title>Chromosome-level genome assembly of true bugs.</title>
        <authorList>
            <person name="Ma L."/>
            <person name="Li H."/>
        </authorList>
    </citation>
    <scope>NUCLEOTIDE SEQUENCE [LARGE SCALE GENOMIC DNA]</scope>
    <source>
        <strain evidence="1">Lab_2022b</strain>
    </source>
</reference>
<dbReference type="AlphaFoldDB" id="A0AAW1CS51"/>
<evidence type="ECO:0000313" key="2">
    <source>
        <dbReference type="Proteomes" id="UP001461498"/>
    </source>
</evidence>
<dbReference type="GO" id="GO:0071897">
    <property type="term" value="P:DNA biosynthetic process"/>
    <property type="evidence" value="ECO:0007669"/>
    <property type="project" value="UniProtKB-ARBA"/>
</dbReference>
<name>A0AAW1CS51_9HEMI</name>
<evidence type="ECO:0008006" key="3">
    <source>
        <dbReference type="Google" id="ProtNLM"/>
    </source>
</evidence>
<accession>A0AAW1CS51</accession>
<dbReference type="InterPro" id="IPR008042">
    <property type="entry name" value="Retrotrans_Pao"/>
</dbReference>
<sequence>MLPDHSLFQRILWRFSPEEPIEVYELTTVAFGVKSSPFLAIRTLHELVHWEGHKYPLASKAILENFYVDDIACSVENEETALSLYHQLLEILKSGGFDLVKWSSNSTKFLDAIPEDIRLLKSVDMDKDSSFMKVLGFQWDTIEDFFTFKELWSLKIGWDDEVPDQLHKVWNTLVLGLNLLENFKIPRFVGITNALSCSLIGFSDASIKGYGAILYIQVQEELCAALCLANLIDIVIKYFSTRVKFNKIIAMSDSSVTLHWLSSPPAKWKPFVANRVAHIQELLPPSHWYHVPGEDNPAEYLSRGLTPSALVSNSVWLYGFPWLSLPSHQWPVHSLLDLPTPDDTPEARSVTLATTNSTMQNIESPSTNGILELINRVSSYNKLLRTMVYVLRFFKLIPRSSTITASDLNTAEIKLIKVIQSLHFKEDIKLLAAGKSSTSKIRKQSIFR</sequence>
<dbReference type="Pfam" id="PF05380">
    <property type="entry name" value="Peptidase_A17"/>
    <property type="match status" value="1"/>
</dbReference>
<dbReference type="Proteomes" id="UP001461498">
    <property type="component" value="Unassembled WGS sequence"/>
</dbReference>
<organism evidence="1 2">
    <name type="scientific">Rhynocoris fuscipes</name>
    <dbReference type="NCBI Taxonomy" id="488301"/>
    <lineage>
        <taxon>Eukaryota</taxon>
        <taxon>Metazoa</taxon>
        <taxon>Ecdysozoa</taxon>
        <taxon>Arthropoda</taxon>
        <taxon>Hexapoda</taxon>
        <taxon>Insecta</taxon>
        <taxon>Pterygota</taxon>
        <taxon>Neoptera</taxon>
        <taxon>Paraneoptera</taxon>
        <taxon>Hemiptera</taxon>
        <taxon>Heteroptera</taxon>
        <taxon>Panheteroptera</taxon>
        <taxon>Cimicomorpha</taxon>
        <taxon>Reduviidae</taxon>
        <taxon>Harpactorinae</taxon>
        <taxon>Harpactorini</taxon>
        <taxon>Rhynocoris</taxon>
    </lineage>
</organism>
<dbReference type="InterPro" id="IPR043502">
    <property type="entry name" value="DNA/RNA_pol_sf"/>
</dbReference>
<dbReference type="SUPFAM" id="SSF56672">
    <property type="entry name" value="DNA/RNA polymerases"/>
    <property type="match status" value="1"/>
</dbReference>
<dbReference type="PANTHER" id="PTHR47331">
    <property type="entry name" value="PHD-TYPE DOMAIN-CONTAINING PROTEIN"/>
    <property type="match status" value="1"/>
</dbReference>
<gene>
    <name evidence="1" type="ORF">O3M35_012053</name>
</gene>
<evidence type="ECO:0000313" key="1">
    <source>
        <dbReference type="EMBL" id="KAK9501316.1"/>
    </source>
</evidence>
<dbReference type="EMBL" id="JAPXFL010000009">
    <property type="protein sequence ID" value="KAK9501316.1"/>
    <property type="molecule type" value="Genomic_DNA"/>
</dbReference>